<sequence length="179" mass="19804">MMRDGLDKLYRWSGAVSGLCIVLICLIILARVVGRWFGVAIPSSEDLAGYLLASASFLALAYAFRQGAHIRVSLFTQRLGARYLRIVESLVLLFASVLSVYLSYQLGYMVYESWLFDDVTHGYIPMPLWLVQFPTALGALLFAVSVVDTLIRYLTGAEAIPASDEEQLVQQNTISGEGQ</sequence>
<keyword evidence="11" id="KW-0614">Plasmid</keyword>
<keyword evidence="4 9" id="KW-0997">Cell inner membrane</keyword>
<dbReference type="Pfam" id="PF04290">
    <property type="entry name" value="DctQ"/>
    <property type="match status" value="1"/>
</dbReference>
<evidence type="ECO:0000256" key="3">
    <source>
        <dbReference type="ARBA" id="ARBA00022475"/>
    </source>
</evidence>
<evidence type="ECO:0000256" key="1">
    <source>
        <dbReference type="ARBA" id="ARBA00004429"/>
    </source>
</evidence>
<feature type="domain" description="Tripartite ATP-independent periplasmic transporters DctQ component" evidence="10">
    <location>
        <begin position="24"/>
        <end position="154"/>
    </location>
</feature>
<evidence type="ECO:0000259" key="10">
    <source>
        <dbReference type="Pfam" id="PF04290"/>
    </source>
</evidence>
<keyword evidence="5 9" id="KW-0812">Transmembrane</keyword>
<comment type="subunit">
    <text evidence="9">The complex comprises the extracytoplasmic solute receptor protein and the two transmembrane proteins.</text>
</comment>
<dbReference type="RefSeq" id="WP_306099645.1">
    <property type="nucleotide sequence ID" value="NZ_CP162602.1"/>
</dbReference>
<dbReference type="EMBL" id="CP162602">
    <property type="protein sequence ID" value="XDK26732.1"/>
    <property type="molecule type" value="Genomic_DNA"/>
</dbReference>
<dbReference type="InterPro" id="IPR007387">
    <property type="entry name" value="TRAP_DctQ"/>
</dbReference>
<dbReference type="GO" id="GO:0022857">
    <property type="term" value="F:transmembrane transporter activity"/>
    <property type="evidence" value="ECO:0007669"/>
    <property type="project" value="UniProtKB-UniRule"/>
</dbReference>
<evidence type="ECO:0000256" key="8">
    <source>
        <dbReference type="ARBA" id="ARBA00038436"/>
    </source>
</evidence>
<dbReference type="InterPro" id="IPR055348">
    <property type="entry name" value="DctQ"/>
</dbReference>
<reference evidence="11" key="1">
    <citation type="submission" date="2024-07" db="EMBL/GenBank/DDBJ databases">
        <title>Genome Analysis of a Potential Novel Vibrio Species Secreting pH- and Thermo-stable Alginate Lyase and its Application in Producing Alginate Oligosaccharides.</title>
        <authorList>
            <person name="Huang H."/>
            <person name="Bao K."/>
        </authorList>
    </citation>
    <scope>NUCLEOTIDE SEQUENCE</scope>
    <source>
        <strain evidence="11">HB236076</strain>
        <plasmid evidence="11">p-HB236076</plasmid>
    </source>
</reference>
<dbReference type="PANTHER" id="PTHR35011">
    <property type="entry name" value="2,3-DIKETO-L-GULONATE TRAP TRANSPORTER SMALL PERMEASE PROTEIN YIAM"/>
    <property type="match status" value="1"/>
</dbReference>
<comment type="subcellular location">
    <subcellularLocation>
        <location evidence="1 9">Cell inner membrane</location>
        <topology evidence="1 9">Multi-pass membrane protein</topology>
    </subcellularLocation>
</comment>
<organism evidence="11">
    <name type="scientific">Vibrio sp. HB236076</name>
    <dbReference type="NCBI Taxonomy" id="3232307"/>
    <lineage>
        <taxon>Bacteria</taxon>
        <taxon>Pseudomonadati</taxon>
        <taxon>Pseudomonadota</taxon>
        <taxon>Gammaproteobacteria</taxon>
        <taxon>Vibrionales</taxon>
        <taxon>Vibrionaceae</taxon>
        <taxon>Vibrio</taxon>
    </lineage>
</organism>
<keyword evidence="7 9" id="KW-0472">Membrane</keyword>
<keyword evidence="6 9" id="KW-1133">Transmembrane helix</keyword>
<keyword evidence="2 9" id="KW-0813">Transport</keyword>
<gene>
    <name evidence="11" type="ORF">AB0763_17040</name>
</gene>
<comment type="function">
    <text evidence="9">Part of the tripartite ATP-independent periplasmic (TRAP) transport system.</text>
</comment>
<feature type="transmembrane region" description="Helical" evidence="9">
    <location>
        <begin position="47"/>
        <end position="65"/>
    </location>
</feature>
<dbReference type="KEGG" id="vih:AB0763_17040"/>
<evidence type="ECO:0000256" key="7">
    <source>
        <dbReference type="ARBA" id="ARBA00023136"/>
    </source>
</evidence>
<feature type="transmembrane region" description="Helical" evidence="9">
    <location>
        <begin position="86"/>
        <end position="106"/>
    </location>
</feature>
<proteinExistence type="inferred from homology"/>
<dbReference type="AlphaFoldDB" id="A0AB39HJ50"/>
<accession>A0AB39HJ50</accession>
<name>A0AB39HJ50_9VIBR</name>
<evidence type="ECO:0000256" key="2">
    <source>
        <dbReference type="ARBA" id="ARBA00022448"/>
    </source>
</evidence>
<keyword evidence="3" id="KW-1003">Cell membrane</keyword>
<protein>
    <recommendedName>
        <fullName evidence="9">TRAP transporter small permease protein</fullName>
    </recommendedName>
</protein>
<feature type="transmembrane region" description="Helical" evidence="9">
    <location>
        <begin position="12"/>
        <end position="32"/>
    </location>
</feature>
<dbReference type="GO" id="GO:0005886">
    <property type="term" value="C:plasma membrane"/>
    <property type="evidence" value="ECO:0007669"/>
    <property type="project" value="UniProtKB-SubCell"/>
</dbReference>
<evidence type="ECO:0000256" key="9">
    <source>
        <dbReference type="RuleBase" id="RU369079"/>
    </source>
</evidence>
<evidence type="ECO:0000256" key="6">
    <source>
        <dbReference type="ARBA" id="ARBA00022989"/>
    </source>
</evidence>
<comment type="similarity">
    <text evidence="8 9">Belongs to the TRAP transporter small permease family.</text>
</comment>
<geneLocation type="plasmid" evidence="11">
    <name>p-HB236076</name>
</geneLocation>
<dbReference type="GO" id="GO:0015740">
    <property type="term" value="P:C4-dicarboxylate transport"/>
    <property type="evidence" value="ECO:0007669"/>
    <property type="project" value="TreeGrafter"/>
</dbReference>
<dbReference type="PANTHER" id="PTHR35011:SF10">
    <property type="entry name" value="TRAP TRANSPORTER SMALL PERMEASE PROTEIN"/>
    <property type="match status" value="1"/>
</dbReference>
<feature type="transmembrane region" description="Helical" evidence="9">
    <location>
        <begin position="126"/>
        <end position="147"/>
    </location>
</feature>
<evidence type="ECO:0000256" key="5">
    <source>
        <dbReference type="ARBA" id="ARBA00022692"/>
    </source>
</evidence>
<evidence type="ECO:0000313" key="11">
    <source>
        <dbReference type="EMBL" id="XDK26732.1"/>
    </source>
</evidence>
<evidence type="ECO:0000256" key="4">
    <source>
        <dbReference type="ARBA" id="ARBA00022519"/>
    </source>
</evidence>